<dbReference type="Gene3D" id="1.25.40.10">
    <property type="entry name" value="Tetratricopeptide repeat domain"/>
    <property type="match status" value="2"/>
</dbReference>
<dbReference type="SUPFAM" id="SSF48452">
    <property type="entry name" value="TPR-like"/>
    <property type="match status" value="1"/>
</dbReference>
<evidence type="ECO:0000256" key="2">
    <source>
        <dbReference type="ARBA" id="ARBA00008219"/>
    </source>
</evidence>
<dbReference type="GO" id="GO:0005743">
    <property type="term" value="C:mitochondrial inner membrane"/>
    <property type="evidence" value="ECO:0007669"/>
    <property type="project" value="TreeGrafter"/>
</dbReference>
<dbReference type="GO" id="GO:0034551">
    <property type="term" value="P:mitochondrial respiratory chain complex III assembly"/>
    <property type="evidence" value="ECO:0007669"/>
    <property type="project" value="InterPro"/>
</dbReference>
<dbReference type="InterPro" id="IPR011990">
    <property type="entry name" value="TPR-like_helical_dom_sf"/>
</dbReference>
<dbReference type="Pfam" id="PF13181">
    <property type="entry name" value="TPR_8"/>
    <property type="match status" value="1"/>
</dbReference>
<dbReference type="InterPro" id="IPR019734">
    <property type="entry name" value="TPR_rpt"/>
</dbReference>
<evidence type="ECO:0000256" key="6">
    <source>
        <dbReference type="ARBA" id="ARBA00023128"/>
    </source>
</evidence>
<evidence type="ECO:0000256" key="3">
    <source>
        <dbReference type="ARBA" id="ARBA00022737"/>
    </source>
</evidence>
<dbReference type="Proteomes" id="UP000466442">
    <property type="component" value="Unassembled WGS sequence"/>
</dbReference>
<keyword evidence="8" id="KW-1185">Reference proteome</keyword>
<keyword evidence="4" id="KW-0802">TPR repeat</keyword>
<evidence type="ECO:0000256" key="5">
    <source>
        <dbReference type="ARBA" id="ARBA00022946"/>
    </source>
</evidence>
<comment type="caution">
    <text evidence="7">The sequence shown here is derived from an EMBL/GenBank/DDBJ whole genome shotgun (WGS) entry which is preliminary data.</text>
</comment>
<evidence type="ECO:0000256" key="4">
    <source>
        <dbReference type="ARBA" id="ARBA00022803"/>
    </source>
</evidence>
<dbReference type="PANTHER" id="PTHR13143:SF6">
    <property type="entry name" value="TETRATRICOPEPTIDE REPEAT PROTEIN 19, MITOCHONDRIAL"/>
    <property type="match status" value="1"/>
</dbReference>
<evidence type="ECO:0000313" key="8">
    <source>
        <dbReference type="Proteomes" id="UP000466442"/>
    </source>
</evidence>
<dbReference type="InterPro" id="IPR040395">
    <property type="entry name" value="TTC19"/>
</dbReference>
<gene>
    <name evidence="7" type="ORF">GE061_010204</name>
</gene>
<dbReference type="OrthoDB" id="5986190at2759"/>
<evidence type="ECO:0000313" key="7">
    <source>
        <dbReference type="EMBL" id="KAF6215451.1"/>
    </source>
</evidence>
<name>A0A6A4KA39_APOLU</name>
<keyword evidence="3" id="KW-0677">Repeat</keyword>
<evidence type="ECO:0000256" key="1">
    <source>
        <dbReference type="ARBA" id="ARBA00004173"/>
    </source>
</evidence>
<comment type="similarity">
    <text evidence="2">Belongs to the TTC19 family.</text>
</comment>
<dbReference type="PANTHER" id="PTHR13143">
    <property type="entry name" value="TETRATRICOPEPTIDE REPEAT PROTEIN 19"/>
    <property type="match status" value="1"/>
</dbReference>
<protein>
    <submittedName>
        <fullName evidence="7">Uncharacterized protein</fullName>
    </submittedName>
</protein>
<proteinExistence type="inferred from homology"/>
<keyword evidence="5" id="KW-0809">Transit peptide</keyword>
<dbReference type="EMBL" id="WIXP02000002">
    <property type="protein sequence ID" value="KAF6215451.1"/>
    <property type="molecule type" value="Genomic_DNA"/>
</dbReference>
<organism evidence="7 8">
    <name type="scientific">Apolygus lucorum</name>
    <name type="common">Small green plant bug</name>
    <name type="synonym">Lygocoris lucorum</name>
    <dbReference type="NCBI Taxonomy" id="248454"/>
    <lineage>
        <taxon>Eukaryota</taxon>
        <taxon>Metazoa</taxon>
        <taxon>Ecdysozoa</taxon>
        <taxon>Arthropoda</taxon>
        <taxon>Hexapoda</taxon>
        <taxon>Insecta</taxon>
        <taxon>Pterygota</taxon>
        <taxon>Neoptera</taxon>
        <taxon>Paraneoptera</taxon>
        <taxon>Hemiptera</taxon>
        <taxon>Heteroptera</taxon>
        <taxon>Panheteroptera</taxon>
        <taxon>Cimicomorpha</taxon>
        <taxon>Miridae</taxon>
        <taxon>Mirini</taxon>
        <taxon>Apolygus</taxon>
    </lineage>
</organism>
<dbReference type="AlphaFoldDB" id="A0A6A4KA39"/>
<keyword evidence="6" id="KW-0496">Mitochondrion</keyword>
<sequence>MSKVFRRFDFRYFERFILPVLRIYRTAITGEINLVKCSAESPRPAIRAMENRGMLSGVSLGFFWSMLGFGTKSNANKEWMRDKTVSSYIEQAEVAIKKNKLKKAESLLEEALVVTKEVHAVGVTCVYDMLATLAFRQGDIEKAEKILIQVIDKLEEKGFSPTHNTVVNYSLKLARIYSAMGRDSLAESGFRNCLTTQKRKYSNGEKDEETTLLWLNVLFWYGKFLTVHKRYAEAKQCFESAYTLSADLKSIDSQQAMVMLYHLGEVSYVSGMEDEALKYLMNGVILGRAINSKDVPSYCAKIGLVYFQKGLYDEAQKWADKAKRSAMSSENKQVKKEAEELLKKIAKALKTPQKKLADPL</sequence>
<comment type="subcellular location">
    <subcellularLocation>
        <location evidence="1">Mitochondrion</location>
    </subcellularLocation>
</comment>
<reference evidence="7" key="1">
    <citation type="journal article" date="2021" name="Mol. Ecol. Resour.">
        <title>Apolygus lucorum genome provides insights into omnivorousness and mesophyll feeding.</title>
        <authorList>
            <person name="Liu Y."/>
            <person name="Liu H."/>
            <person name="Wang H."/>
            <person name="Huang T."/>
            <person name="Liu B."/>
            <person name="Yang B."/>
            <person name="Yin L."/>
            <person name="Li B."/>
            <person name="Zhang Y."/>
            <person name="Zhang S."/>
            <person name="Jiang F."/>
            <person name="Zhang X."/>
            <person name="Ren Y."/>
            <person name="Wang B."/>
            <person name="Wang S."/>
            <person name="Lu Y."/>
            <person name="Wu K."/>
            <person name="Fan W."/>
            <person name="Wang G."/>
        </authorList>
    </citation>
    <scope>NUCLEOTIDE SEQUENCE</scope>
    <source>
        <strain evidence="7">12Hb</strain>
    </source>
</reference>
<accession>A0A6A4KA39</accession>